<keyword evidence="5 8" id="KW-0560">Oxidoreductase</keyword>
<gene>
    <name evidence="11" type="primary">LOC108560973</name>
</gene>
<sequence>MRRRPKSKLGLDFLLFVGLTNRDSNRKLRPNMLHALALLVAALLAVVFYIQLKKNAKINKYLEHIPGPKPLPIVGNSYNIIRNPKGVLLYFAENVKKYGTVSRYWIGRTLYVFLNDPRDFEILLKDTKNIRKSRTYDFIIPWLGTGLVTSTGDHWHKHRKLITPAFHFNILEKFVEVFNERGKVLIDILKKKANGEIFDVFPIITMYTLDAITETSMGLKMNLQDETVSPYVDALNNIQRGSQRRTWNVFLQPDFIFRRTSVGKQFYKSIEFINSYCMKVIDEKTRALEVAETKPETTTDDFGRKKRMAFLDLLITNRKNGFTVTDMLDEVNTFMFAGHDTTSSAISFALYALSKNADVQERLYDEIVSLFGTDERDLTYSDLQSTVYLDQVVKESLRLFPPVATYSRLIEHDLKLTNVTIPAGTSLACFAYMLHRNPEHFPEPEVFDPERFNAENTAKRHPFAYAPFSAGPRNCIGQRYAILEIKLTLIEILKNFKILPGKDIDNIQSYIILTAPDGINIRLQQRPLN</sequence>
<dbReference type="SUPFAM" id="SSF48264">
    <property type="entry name" value="Cytochrome P450"/>
    <property type="match status" value="1"/>
</dbReference>
<evidence type="ECO:0000256" key="3">
    <source>
        <dbReference type="ARBA" id="ARBA00022617"/>
    </source>
</evidence>
<dbReference type="CDD" id="cd20628">
    <property type="entry name" value="CYP4"/>
    <property type="match status" value="1"/>
</dbReference>
<dbReference type="PANTHER" id="PTHR24291:SF203">
    <property type="entry name" value="CYTOCHROME P450 4D1-RELATED"/>
    <property type="match status" value="1"/>
</dbReference>
<evidence type="ECO:0000256" key="9">
    <source>
        <dbReference type="SAM" id="Phobius"/>
    </source>
</evidence>
<name>A0ABM1MI05_NICVS</name>
<proteinExistence type="inferred from homology"/>
<dbReference type="PROSITE" id="PS00086">
    <property type="entry name" value="CYTOCHROME_P450"/>
    <property type="match status" value="1"/>
</dbReference>
<evidence type="ECO:0000256" key="8">
    <source>
        <dbReference type="RuleBase" id="RU000461"/>
    </source>
</evidence>
<evidence type="ECO:0000256" key="6">
    <source>
        <dbReference type="ARBA" id="ARBA00023004"/>
    </source>
</evidence>
<evidence type="ECO:0000313" key="10">
    <source>
        <dbReference type="Proteomes" id="UP000695000"/>
    </source>
</evidence>
<evidence type="ECO:0000256" key="2">
    <source>
        <dbReference type="ARBA" id="ARBA00010617"/>
    </source>
</evidence>
<protein>
    <submittedName>
        <fullName evidence="11">Cytochrome P450 4C1-like</fullName>
    </submittedName>
</protein>
<dbReference type="Gene3D" id="1.10.630.10">
    <property type="entry name" value="Cytochrome P450"/>
    <property type="match status" value="1"/>
</dbReference>
<keyword evidence="9" id="KW-0472">Membrane</keyword>
<dbReference type="PRINTS" id="PR00463">
    <property type="entry name" value="EP450I"/>
</dbReference>
<dbReference type="InterPro" id="IPR001128">
    <property type="entry name" value="Cyt_P450"/>
</dbReference>
<keyword evidence="3 8" id="KW-0349">Heme</keyword>
<evidence type="ECO:0000256" key="1">
    <source>
        <dbReference type="ARBA" id="ARBA00001971"/>
    </source>
</evidence>
<organism evidence="10 11">
    <name type="scientific">Nicrophorus vespilloides</name>
    <name type="common">Boreal carrion beetle</name>
    <dbReference type="NCBI Taxonomy" id="110193"/>
    <lineage>
        <taxon>Eukaryota</taxon>
        <taxon>Metazoa</taxon>
        <taxon>Ecdysozoa</taxon>
        <taxon>Arthropoda</taxon>
        <taxon>Hexapoda</taxon>
        <taxon>Insecta</taxon>
        <taxon>Pterygota</taxon>
        <taxon>Neoptera</taxon>
        <taxon>Endopterygota</taxon>
        <taxon>Coleoptera</taxon>
        <taxon>Polyphaga</taxon>
        <taxon>Staphyliniformia</taxon>
        <taxon>Silphidae</taxon>
        <taxon>Nicrophorinae</taxon>
        <taxon>Nicrophorus</taxon>
    </lineage>
</organism>
<dbReference type="Proteomes" id="UP000695000">
    <property type="component" value="Unplaced"/>
</dbReference>
<keyword evidence="9" id="KW-1133">Transmembrane helix</keyword>
<dbReference type="Pfam" id="PF00067">
    <property type="entry name" value="p450"/>
    <property type="match status" value="1"/>
</dbReference>
<evidence type="ECO:0000256" key="4">
    <source>
        <dbReference type="ARBA" id="ARBA00022723"/>
    </source>
</evidence>
<dbReference type="RefSeq" id="XP_017774205.1">
    <property type="nucleotide sequence ID" value="XM_017918716.1"/>
</dbReference>
<dbReference type="PRINTS" id="PR00385">
    <property type="entry name" value="P450"/>
</dbReference>
<comment type="cofactor">
    <cofactor evidence="1">
        <name>heme</name>
        <dbReference type="ChEBI" id="CHEBI:30413"/>
    </cofactor>
</comment>
<comment type="similarity">
    <text evidence="2 8">Belongs to the cytochrome P450 family.</text>
</comment>
<dbReference type="InterPro" id="IPR036396">
    <property type="entry name" value="Cyt_P450_sf"/>
</dbReference>
<keyword evidence="4 8" id="KW-0479">Metal-binding</keyword>
<keyword evidence="9" id="KW-0812">Transmembrane</keyword>
<evidence type="ECO:0000313" key="11">
    <source>
        <dbReference type="RefSeq" id="XP_017774205.1"/>
    </source>
</evidence>
<evidence type="ECO:0000256" key="5">
    <source>
        <dbReference type="ARBA" id="ARBA00023002"/>
    </source>
</evidence>
<evidence type="ECO:0000256" key="7">
    <source>
        <dbReference type="ARBA" id="ARBA00023033"/>
    </source>
</evidence>
<dbReference type="InterPro" id="IPR050196">
    <property type="entry name" value="Cytochrome_P450_Monoox"/>
</dbReference>
<dbReference type="PANTHER" id="PTHR24291">
    <property type="entry name" value="CYTOCHROME P450 FAMILY 4"/>
    <property type="match status" value="1"/>
</dbReference>
<accession>A0ABM1MI05</accession>
<dbReference type="InterPro" id="IPR002401">
    <property type="entry name" value="Cyt_P450_E_grp-I"/>
</dbReference>
<dbReference type="GeneID" id="108560973"/>
<keyword evidence="6 8" id="KW-0408">Iron</keyword>
<keyword evidence="10" id="KW-1185">Reference proteome</keyword>
<keyword evidence="7 8" id="KW-0503">Monooxygenase</keyword>
<reference evidence="11" key="1">
    <citation type="submission" date="2025-08" db="UniProtKB">
        <authorList>
            <consortium name="RefSeq"/>
        </authorList>
    </citation>
    <scope>IDENTIFICATION</scope>
    <source>
        <tissue evidence="11">Whole Larva</tissue>
    </source>
</reference>
<dbReference type="InterPro" id="IPR017972">
    <property type="entry name" value="Cyt_P450_CS"/>
</dbReference>
<feature type="transmembrane region" description="Helical" evidence="9">
    <location>
        <begin position="32"/>
        <end position="52"/>
    </location>
</feature>